<evidence type="ECO:0000256" key="2">
    <source>
        <dbReference type="ARBA" id="ARBA00022694"/>
    </source>
</evidence>
<dbReference type="Proteomes" id="UP000660047">
    <property type="component" value="Unassembled WGS sequence"/>
</dbReference>
<dbReference type="AlphaFoldDB" id="A0AAI9K0V5"/>
<dbReference type="CDD" id="cd02570">
    <property type="entry name" value="PseudoU_synth_EcTruA"/>
    <property type="match status" value="1"/>
</dbReference>
<dbReference type="InterPro" id="IPR020095">
    <property type="entry name" value="PsdUridine_synth_TruA_C"/>
</dbReference>
<evidence type="ECO:0000313" key="10">
    <source>
        <dbReference type="Proteomes" id="UP000660047"/>
    </source>
</evidence>
<evidence type="ECO:0000256" key="7">
    <source>
        <dbReference type="RuleBase" id="RU003792"/>
    </source>
</evidence>
<dbReference type="InterPro" id="IPR020103">
    <property type="entry name" value="PsdUridine_synth_cat_dom_sf"/>
</dbReference>
<evidence type="ECO:0000313" key="9">
    <source>
        <dbReference type="EMBL" id="GFO93459.1"/>
    </source>
</evidence>
<name>A0AAI9K0V5_9FIRM</name>
<dbReference type="InterPro" id="IPR020097">
    <property type="entry name" value="PsdUridine_synth_TruA_a/b_dom"/>
</dbReference>
<gene>
    <name evidence="9" type="primary">truA1_1</name>
    <name evidence="4" type="synonym">truA</name>
    <name evidence="9" type="ORF">COEU31_05050</name>
</gene>
<dbReference type="GO" id="GO:0160147">
    <property type="term" value="F:tRNA pseudouridine(38-40) synthase activity"/>
    <property type="evidence" value="ECO:0007669"/>
    <property type="project" value="UniProtKB-EC"/>
</dbReference>
<keyword evidence="2 4" id="KW-0819">tRNA processing</keyword>
<dbReference type="PANTHER" id="PTHR11142">
    <property type="entry name" value="PSEUDOURIDYLATE SYNTHASE"/>
    <property type="match status" value="1"/>
</dbReference>
<evidence type="ECO:0000256" key="5">
    <source>
        <dbReference type="PIRSR" id="PIRSR001430-1"/>
    </source>
</evidence>
<evidence type="ECO:0000259" key="8">
    <source>
        <dbReference type="Pfam" id="PF01416"/>
    </source>
</evidence>
<organism evidence="9 10">
    <name type="scientific">Coprococcus eutactus</name>
    <dbReference type="NCBI Taxonomy" id="33043"/>
    <lineage>
        <taxon>Bacteria</taxon>
        <taxon>Bacillati</taxon>
        <taxon>Bacillota</taxon>
        <taxon>Clostridia</taxon>
        <taxon>Lachnospirales</taxon>
        <taxon>Lachnospiraceae</taxon>
        <taxon>Coprococcus</taxon>
    </lineage>
</organism>
<dbReference type="Gene3D" id="3.30.70.660">
    <property type="entry name" value="Pseudouridine synthase I, catalytic domain, C-terminal subdomain"/>
    <property type="match status" value="1"/>
</dbReference>
<comment type="function">
    <text evidence="4">Formation of pseudouridine at positions 38, 39 and 40 in the anticodon stem and loop of transfer RNAs.</text>
</comment>
<keyword evidence="3 4" id="KW-0413">Isomerase</keyword>
<feature type="domain" description="Pseudouridine synthase I TruA alpha/beta" evidence="8">
    <location>
        <begin position="9"/>
        <end position="102"/>
    </location>
</feature>
<dbReference type="HAMAP" id="MF_00171">
    <property type="entry name" value="TruA"/>
    <property type="match status" value="1"/>
</dbReference>
<dbReference type="Gene3D" id="3.30.70.580">
    <property type="entry name" value="Pseudouridine synthase I, catalytic domain, N-terminal subdomain"/>
    <property type="match status" value="1"/>
</dbReference>
<evidence type="ECO:0000256" key="3">
    <source>
        <dbReference type="ARBA" id="ARBA00023235"/>
    </source>
</evidence>
<proteinExistence type="inferred from homology"/>
<feature type="binding site" evidence="4 6">
    <location>
        <position position="110"/>
    </location>
    <ligand>
        <name>substrate</name>
    </ligand>
</feature>
<dbReference type="InterPro" id="IPR020094">
    <property type="entry name" value="TruA/RsuA/RluB/E/F_N"/>
</dbReference>
<dbReference type="PANTHER" id="PTHR11142:SF22">
    <property type="entry name" value="TRNA PSEUDOURIDINE SYNTHASE A 2"/>
    <property type="match status" value="1"/>
</dbReference>
<comment type="catalytic activity">
    <reaction evidence="4 7">
        <text>uridine(38/39/40) in tRNA = pseudouridine(38/39/40) in tRNA</text>
        <dbReference type="Rhea" id="RHEA:22376"/>
        <dbReference type="Rhea" id="RHEA-COMP:10085"/>
        <dbReference type="Rhea" id="RHEA-COMP:10087"/>
        <dbReference type="ChEBI" id="CHEBI:65314"/>
        <dbReference type="ChEBI" id="CHEBI:65315"/>
        <dbReference type="EC" id="5.4.99.12"/>
    </reaction>
</comment>
<accession>A0AAI9K0V5</accession>
<sequence>MVNYRFTFSYDGTRYHGWESKTNADTVEGRIEAVLTRMVDAKVDIHGAGRTDAGVHARAMVANGRLETDKTPEEIKDYLNRYLPADICALDVAVAGDRFHARLNATGKVYEYTLYVGAEKPVFDRNYVWCVPQGSALDVDVMKKAASYLVGKHDFRSFCGNNKMKKSTVRTIYDVDIVKEGDYVHMRFHGNGFLQNMVRILTGTLVDVGYGNMSAEHIPEIIAGMDRQLAGPTAPPHGLCLMKVEYD</sequence>
<evidence type="ECO:0000256" key="1">
    <source>
        <dbReference type="ARBA" id="ARBA00009375"/>
    </source>
</evidence>
<dbReference type="Pfam" id="PF01416">
    <property type="entry name" value="PseudoU_synth_1"/>
    <property type="match status" value="2"/>
</dbReference>
<reference evidence="9" key="1">
    <citation type="submission" date="2020-06" db="EMBL/GenBank/DDBJ databases">
        <title>Characterization of fructooligosaccharide metabolism and fructooligosaccharide-degrading enzymes in human commensal butyrate producers.</title>
        <authorList>
            <person name="Tanno H."/>
            <person name="Fujii T."/>
            <person name="Hirano K."/>
            <person name="Maeno S."/>
            <person name="Tonozuka T."/>
            <person name="Sakamoto M."/>
            <person name="Ohkuma M."/>
            <person name="Tochio T."/>
            <person name="Endo A."/>
        </authorList>
    </citation>
    <scope>NUCLEOTIDE SEQUENCE</scope>
    <source>
        <strain evidence="9">JCM 31265</strain>
    </source>
</reference>
<comment type="caution">
    <text evidence="4">Lacks conserved residue(s) required for the propagation of feature annotation.</text>
</comment>
<protein>
    <recommendedName>
        <fullName evidence="4">tRNA pseudouridine synthase A</fullName>
        <ecNumber evidence="4">5.4.99.12</ecNumber>
    </recommendedName>
    <alternativeName>
        <fullName evidence="4">tRNA pseudouridine(38-40) synthase</fullName>
    </alternativeName>
    <alternativeName>
        <fullName evidence="4">tRNA pseudouridylate synthase I</fullName>
    </alternativeName>
    <alternativeName>
        <fullName evidence="4">tRNA-uridine isomerase I</fullName>
    </alternativeName>
</protein>
<dbReference type="GO" id="GO:0003723">
    <property type="term" value="F:RNA binding"/>
    <property type="evidence" value="ECO:0007669"/>
    <property type="project" value="InterPro"/>
</dbReference>
<dbReference type="PIRSF" id="PIRSF001430">
    <property type="entry name" value="tRNA_psdUrid_synth"/>
    <property type="match status" value="1"/>
</dbReference>
<dbReference type="EC" id="5.4.99.12" evidence="4"/>
<dbReference type="EMBL" id="BLYL01000002">
    <property type="protein sequence ID" value="GFO93459.1"/>
    <property type="molecule type" value="Genomic_DNA"/>
</dbReference>
<evidence type="ECO:0000256" key="6">
    <source>
        <dbReference type="PIRSR" id="PIRSR001430-2"/>
    </source>
</evidence>
<dbReference type="InterPro" id="IPR001406">
    <property type="entry name" value="PsdUridine_synth_TruA"/>
</dbReference>
<dbReference type="RefSeq" id="WP_055222922.1">
    <property type="nucleotide sequence ID" value="NZ_BLYL01000002.1"/>
</dbReference>
<feature type="domain" description="Pseudouridine synthase I TruA alpha/beta" evidence="8">
    <location>
        <begin position="145"/>
        <end position="247"/>
    </location>
</feature>
<comment type="similarity">
    <text evidence="1 4 7">Belongs to the tRNA pseudouridine synthase TruA family.</text>
</comment>
<evidence type="ECO:0000256" key="4">
    <source>
        <dbReference type="HAMAP-Rule" id="MF_00171"/>
    </source>
</evidence>
<dbReference type="SUPFAM" id="SSF55120">
    <property type="entry name" value="Pseudouridine synthase"/>
    <property type="match status" value="1"/>
</dbReference>
<comment type="caution">
    <text evidence="9">The sequence shown here is derived from an EMBL/GenBank/DDBJ whole genome shotgun (WGS) entry which is preliminary data.</text>
</comment>
<dbReference type="GO" id="GO:0031119">
    <property type="term" value="P:tRNA pseudouridine synthesis"/>
    <property type="evidence" value="ECO:0007669"/>
    <property type="project" value="UniProtKB-UniRule"/>
</dbReference>
<comment type="subunit">
    <text evidence="4">Homodimer.</text>
</comment>
<feature type="active site" description="Nucleophile" evidence="4 5">
    <location>
        <position position="52"/>
    </location>
</feature>
<dbReference type="NCBIfam" id="TIGR00071">
    <property type="entry name" value="hisT_truA"/>
    <property type="match status" value="1"/>
</dbReference>